<dbReference type="EMBL" id="FQ790345">
    <property type="protein sequence ID" value="CCD52896.1"/>
    <property type="molecule type" value="Genomic_DNA"/>
</dbReference>
<evidence type="ECO:0000313" key="2">
    <source>
        <dbReference type="Proteomes" id="UP000008177"/>
    </source>
</evidence>
<protein>
    <submittedName>
        <fullName evidence="1">Uncharacterized protein</fullName>
    </submittedName>
</protein>
<organism evidence="1 2">
    <name type="scientific">Botryotinia fuckeliana (strain T4)</name>
    <name type="common">Noble rot fungus</name>
    <name type="synonym">Botrytis cinerea</name>
    <dbReference type="NCBI Taxonomy" id="999810"/>
    <lineage>
        <taxon>Eukaryota</taxon>
        <taxon>Fungi</taxon>
        <taxon>Dikarya</taxon>
        <taxon>Ascomycota</taxon>
        <taxon>Pezizomycotina</taxon>
        <taxon>Leotiomycetes</taxon>
        <taxon>Helotiales</taxon>
        <taxon>Sclerotiniaceae</taxon>
        <taxon>Botrytis</taxon>
    </lineage>
</organism>
<dbReference type="Proteomes" id="UP000008177">
    <property type="component" value="Unplaced contigs"/>
</dbReference>
<dbReference type="InParanoid" id="G2YMP8"/>
<proteinExistence type="predicted"/>
<reference evidence="2" key="1">
    <citation type="journal article" date="2011" name="PLoS Genet.">
        <title>Genomic analysis of the necrotrophic fungal pathogens Sclerotinia sclerotiorum and Botrytis cinerea.</title>
        <authorList>
            <person name="Amselem J."/>
            <person name="Cuomo C.A."/>
            <person name="van Kan J.A."/>
            <person name="Viaud M."/>
            <person name="Benito E.P."/>
            <person name="Couloux A."/>
            <person name="Coutinho P.M."/>
            <person name="de Vries R.P."/>
            <person name="Dyer P.S."/>
            <person name="Fillinger S."/>
            <person name="Fournier E."/>
            <person name="Gout L."/>
            <person name="Hahn M."/>
            <person name="Kohn L."/>
            <person name="Lapalu N."/>
            <person name="Plummer K.M."/>
            <person name="Pradier J.M."/>
            <person name="Quevillon E."/>
            <person name="Sharon A."/>
            <person name="Simon A."/>
            <person name="ten Have A."/>
            <person name="Tudzynski B."/>
            <person name="Tudzynski P."/>
            <person name="Wincker P."/>
            <person name="Andrew M."/>
            <person name="Anthouard V."/>
            <person name="Beever R.E."/>
            <person name="Beffa R."/>
            <person name="Benoit I."/>
            <person name="Bouzid O."/>
            <person name="Brault B."/>
            <person name="Chen Z."/>
            <person name="Choquer M."/>
            <person name="Collemare J."/>
            <person name="Cotton P."/>
            <person name="Danchin E.G."/>
            <person name="Da Silva C."/>
            <person name="Gautier A."/>
            <person name="Giraud C."/>
            <person name="Giraud T."/>
            <person name="Gonzalez C."/>
            <person name="Grossetete S."/>
            <person name="Guldener U."/>
            <person name="Henrissat B."/>
            <person name="Howlett B.J."/>
            <person name="Kodira C."/>
            <person name="Kretschmer M."/>
            <person name="Lappartient A."/>
            <person name="Leroch M."/>
            <person name="Levis C."/>
            <person name="Mauceli E."/>
            <person name="Neuveglise C."/>
            <person name="Oeser B."/>
            <person name="Pearson M."/>
            <person name="Poulain J."/>
            <person name="Poussereau N."/>
            <person name="Quesneville H."/>
            <person name="Rascle C."/>
            <person name="Schumacher J."/>
            <person name="Segurens B."/>
            <person name="Sexton A."/>
            <person name="Silva E."/>
            <person name="Sirven C."/>
            <person name="Soanes D.M."/>
            <person name="Talbot N.J."/>
            <person name="Templeton M."/>
            <person name="Yandava C."/>
            <person name="Yarden O."/>
            <person name="Zeng Q."/>
            <person name="Rollins J.A."/>
            <person name="Lebrun M.H."/>
            <person name="Dickman M."/>
        </authorList>
    </citation>
    <scope>NUCLEOTIDE SEQUENCE [LARGE SCALE GENOMIC DNA]</scope>
    <source>
        <strain evidence="2">T4</strain>
    </source>
</reference>
<evidence type="ECO:0000313" key="1">
    <source>
        <dbReference type="EMBL" id="CCD52896.1"/>
    </source>
</evidence>
<name>G2YMP8_BOTF4</name>
<sequence>MAARSTCAASVALRLGQPPNLVTRGTHLLREGHSLEVWGRNKCSHISAAVDAQALKERERQATRSNGVYNGVHTSSALYNFHGC</sequence>
<dbReference type="HOGENOM" id="CLU_2527199_0_0_1"/>
<gene>
    <name evidence="1" type="ORF">BofuT4_uP138200.1</name>
</gene>
<accession>G2YMP8</accession>
<dbReference type="AlphaFoldDB" id="G2YMP8"/>